<dbReference type="EMBL" id="BORR01000003">
    <property type="protein sequence ID" value="GIO36301.1"/>
    <property type="molecule type" value="Genomic_DNA"/>
</dbReference>
<evidence type="ECO:0000313" key="2">
    <source>
        <dbReference type="Proteomes" id="UP000681162"/>
    </source>
</evidence>
<organism evidence="1 2">
    <name type="scientific">Paenibacillus antibioticophila</name>
    <dbReference type="NCBI Taxonomy" id="1274374"/>
    <lineage>
        <taxon>Bacteria</taxon>
        <taxon>Bacillati</taxon>
        <taxon>Bacillota</taxon>
        <taxon>Bacilli</taxon>
        <taxon>Bacillales</taxon>
        <taxon>Paenibacillaceae</taxon>
        <taxon>Paenibacillus</taxon>
    </lineage>
</organism>
<evidence type="ECO:0000313" key="1">
    <source>
        <dbReference type="EMBL" id="GIO36301.1"/>
    </source>
</evidence>
<protein>
    <submittedName>
        <fullName evidence="1">Uncharacterized protein</fullName>
    </submittedName>
</protein>
<reference evidence="1 2" key="1">
    <citation type="submission" date="2021-03" db="EMBL/GenBank/DDBJ databases">
        <title>Antimicrobial resistance genes in bacteria isolated from Japanese honey, and their potential for conferring macrolide and lincosamide resistance in the American foulbrood pathogen Paenibacillus larvae.</title>
        <authorList>
            <person name="Okamoto M."/>
            <person name="Kumagai M."/>
            <person name="Kanamori H."/>
            <person name="Takamatsu D."/>
        </authorList>
    </citation>
    <scope>NUCLEOTIDE SEQUENCE [LARGE SCALE GENOMIC DNA]</scope>
    <source>
        <strain evidence="1 2">J41TS12</strain>
    </source>
</reference>
<name>A0A919XQ09_9BACL</name>
<keyword evidence="2" id="KW-1185">Reference proteome</keyword>
<dbReference type="AlphaFoldDB" id="A0A919XQ09"/>
<accession>A0A919XQ09</accession>
<comment type="caution">
    <text evidence="1">The sequence shown here is derived from an EMBL/GenBank/DDBJ whole genome shotgun (WGS) entry which is preliminary data.</text>
</comment>
<dbReference type="Proteomes" id="UP000681162">
    <property type="component" value="Unassembled WGS sequence"/>
</dbReference>
<sequence>MTNYFDVKFIKDWMNRTEVENKAIEFFWKVIQLYREEDPEEFEDNFPNFSSSDLEVSIQAVSVTFGNYPDFNYNHVVVTIPIRYKKKNIGVHKILFTFDGMIEDDYFIID</sequence>
<gene>
    <name evidence="1" type="ORF">J41TS12_11620</name>
</gene>
<dbReference type="RefSeq" id="WP_212938633.1">
    <property type="nucleotide sequence ID" value="NZ_BORR01000003.1"/>
</dbReference>
<proteinExistence type="predicted"/>